<evidence type="ECO:0000256" key="1">
    <source>
        <dbReference type="ARBA" id="ARBA00004370"/>
    </source>
</evidence>
<evidence type="ECO:0000256" key="3">
    <source>
        <dbReference type="ARBA" id="ARBA00022614"/>
    </source>
</evidence>
<dbReference type="CDD" id="cd14066">
    <property type="entry name" value="STKc_IRAK"/>
    <property type="match status" value="1"/>
</dbReference>
<feature type="transmembrane region" description="Helical" evidence="12">
    <location>
        <begin position="262"/>
        <end position="282"/>
    </location>
</feature>
<name>A0AAN7QF32_9MYRT</name>
<comment type="subcellular location">
    <subcellularLocation>
        <location evidence="1">Membrane</location>
    </subcellularLocation>
</comment>
<keyword evidence="4 12" id="KW-0812">Transmembrane</keyword>
<evidence type="ECO:0000256" key="7">
    <source>
        <dbReference type="ARBA" id="ARBA00022741"/>
    </source>
</evidence>
<dbReference type="GO" id="GO:0004672">
    <property type="term" value="F:protein kinase activity"/>
    <property type="evidence" value="ECO:0007669"/>
    <property type="project" value="InterPro"/>
</dbReference>
<dbReference type="GO" id="GO:0016020">
    <property type="term" value="C:membrane"/>
    <property type="evidence" value="ECO:0007669"/>
    <property type="project" value="UniProtKB-SubCell"/>
</dbReference>
<evidence type="ECO:0000256" key="6">
    <source>
        <dbReference type="ARBA" id="ARBA00022737"/>
    </source>
</evidence>
<dbReference type="FunFam" id="3.80.10.10:FF:000234">
    <property type="entry name" value="Probable inactive receptor kinase RLK902"/>
    <property type="match status" value="1"/>
</dbReference>
<keyword evidence="7 11" id="KW-0547">Nucleotide-binding</keyword>
<keyword evidence="15" id="KW-1185">Reference proteome</keyword>
<keyword evidence="3" id="KW-0433">Leucine-rich repeat</keyword>
<dbReference type="InterPro" id="IPR050994">
    <property type="entry name" value="At_inactive_RLKs"/>
</dbReference>
<dbReference type="FunFam" id="1.10.510.10:FF:000095">
    <property type="entry name" value="protein STRUBBELIG-RECEPTOR FAMILY 8"/>
    <property type="match status" value="1"/>
</dbReference>
<dbReference type="FunFam" id="3.30.200.20:FF:000307">
    <property type="entry name" value="pollen receptor-like kinase 1"/>
    <property type="match status" value="1"/>
</dbReference>
<dbReference type="Pfam" id="PF00069">
    <property type="entry name" value="Pkinase"/>
    <property type="match status" value="1"/>
</dbReference>
<evidence type="ECO:0000256" key="12">
    <source>
        <dbReference type="SAM" id="Phobius"/>
    </source>
</evidence>
<keyword evidence="8 11" id="KW-0067">ATP-binding</keyword>
<dbReference type="Proteomes" id="UP001345219">
    <property type="component" value="Chromosome 7"/>
</dbReference>
<dbReference type="SUPFAM" id="SSF52058">
    <property type="entry name" value="L domain-like"/>
    <property type="match status" value="1"/>
</dbReference>
<comment type="caution">
    <text evidence="14">The sequence shown here is derived from an EMBL/GenBank/DDBJ whole genome shotgun (WGS) entry which is preliminary data.</text>
</comment>
<evidence type="ECO:0000256" key="9">
    <source>
        <dbReference type="ARBA" id="ARBA00022989"/>
    </source>
</evidence>
<keyword evidence="10 12" id="KW-0472">Membrane</keyword>
<evidence type="ECO:0000256" key="5">
    <source>
        <dbReference type="ARBA" id="ARBA00022729"/>
    </source>
</evidence>
<dbReference type="InterPro" id="IPR000719">
    <property type="entry name" value="Prot_kinase_dom"/>
</dbReference>
<dbReference type="Pfam" id="PF00560">
    <property type="entry name" value="LRR_1"/>
    <property type="match status" value="4"/>
</dbReference>
<evidence type="ECO:0000256" key="8">
    <source>
        <dbReference type="ARBA" id="ARBA00022840"/>
    </source>
</evidence>
<organism evidence="14 15">
    <name type="scientific">Trapa incisa</name>
    <dbReference type="NCBI Taxonomy" id="236973"/>
    <lineage>
        <taxon>Eukaryota</taxon>
        <taxon>Viridiplantae</taxon>
        <taxon>Streptophyta</taxon>
        <taxon>Embryophyta</taxon>
        <taxon>Tracheophyta</taxon>
        <taxon>Spermatophyta</taxon>
        <taxon>Magnoliopsida</taxon>
        <taxon>eudicotyledons</taxon>
        <taxon>Gunneridae</taxon>
        <taxon>Pentapetalae</taxon>
        <taxon>rosids</taxon>
        <taxon>malvids</taxon>
        <taxon>Myrtales</taxon>
        <taxon>Lythraceae</taxon>
        <taxon>Trapa</taxon>
    </lineage>
</organism>
<dbReference type="Pfam" id="PF08263">
    <property type="entry name" value="LRRNT_2"/>
    <property type="match status" value="1"/>
</dbReference>
<evidence type="ECO:0000256" key="4">
    <source>
        <dbReference type="ARBA" id="ARBA00022692"/>
    </source>
</evidence>
<feature type="domain" description="Protein kinase" evidence="13">
    <location>
        <begin position="339"/>
        <end position="610"/>
    </location>
</feature>
<feature type="binding site" evidence="11">
    <location>
        <position position="376"/>
    </location>
    <ligand>
        <name>ATP</name>
        <dbReference type="ChEBI" id="CHEBI:30616"/>
    </ligand>
</feature>
<keyword evidence="9 12" id="KW-1133">Transmembrane helix</keyword>
<evidence type="ECO:0000313" key="15">
    <source>
        <dbReference type="Proteomes" id="UP001345219"/>
    </source>
</evidence>
<feature type="transmembrane region" description="Helical" evidence="12">
    <location>
        <begin position="31"/>
        <end position="51"/>
    </location>
</feature>
<proteinExistence type="predicted"/>
<dbReference type="Gene3D" id="3.30.200.20">
    <property type="entry name" value="Phosphorylase Kinase, domain 1"/>
    <property type="match status" value="1"/>
</dbReference>
<dbReference type="GO" id="GO:0005524">
    <property type="term" value="F:ATP binding"/>
    <property type="evidence" value="ECO:0007669"/>
    <property type="project" value="UniProtKB-UniRule"/>
</dbReference>
<dbReference type="InterPro" id="IPR017441">
    <property type="entry name" value="Protein_kinase_ATP_BS"/>
</dbReference>
<dbReference type="SUPFAM" id="SSF56112">
    <property type="entry name" value="Protein kinase-like (PK-like)"/>
    <property type="match status" value="1"/>
</dbReference>
<dbReference type="InterPro" id="IPR001611">
    <property type="entry name" value="Leu-rich_rpt"/>
</dbReference>
<dbReference type="PROSITE" id="PS50011">
    <property type="entry name" value="PROTEIN_KINASE_DOM"/>
    <property type="match status" value="1"/>
</dbReference>
<keyword evidence="6" id="KW-0677">Repeat</keyword>
<keyword evidence="2" id="KW-0597">Phosphoprotein</keyword>
<dbReference type="PANTHER" id="PTHR48010:SF59">
    <property type="entry name" value="PROTEIN KINASE DOMAIN-CONTAINING PROTEIN"/>
    <property type="match status" value="1"/>
</dbReference>
<dbReference type="PROSITE" id="PS00107">
    <property type="entry name" value="PROTEIN_KINASE_ATP"/>
    <property type="match status" value="1"/>
</dbReference>
<dbReference type="InterPro" id="IPR032675">
    <property type="entry name" value="LRR_dom_sf"/>
</dbReference>
<dbReference type="Gene3D" id="1.10.510.10">
    <property type="entry name" value="Transferase(Phosphotransferase) domain 1"/>
    <property type="match status" value="1"/>
</dbReference>
<sequence length="630" mass="69014">MIPVAADRDQASEPVQTERLIPFPSPNGMKFRAVISTLLLLLFVISMFPLLRADLNSDREALLQFISSVPHARKLNWNSTLPICSSWVGVTCDLSSNRVISVRLPGLGLYGPLPVDTLGKLGALRVLSLRSNYLSGDLPSDVPSIPSLRYLFLQHNNFSGTIPTSLSPNLRVLDLSSNSFAGGLPEIEVPRLKLLNLSYNNFTGSIPLSLRKFPNSSFLGNYLLCGEPLTECSNESQQVPVKVPHSSDTVISPKNKLGTGTVVALTAAGFAVISLLGFMIYICCIKKKGGKGVHLKLKTTNGGNVTSKDFGSGVQEPEKNKLFFFEGCSYNFDLEDLLRASAEVLGKGSYGTAYKAIMDDGTTMVVKRLREVVAGKREFEQQMELVGSVGRHPNVVPVRAYYYSKDEKLLVFEYMTEGSLFANLHGAKNAARAPLNWDTRLKVALGTAKGIAHIHSEGGARCLHGNIKSANIFLTKSHEGSVSDFGLAPLMNFSAAIARTIGYHSPETIETKKVTQKSDVYSFGVILLEMLTGKVPLQHSGYGDAIDLPRWVRSVVREEWTAEVFDVELLRLQSCEEEMVQMLQIALACVSKVPDARPNMEEVIKMIENIKGSEIKDRPTSQTESNIQTP</sequence>
<accession>A0AAN7QF32</accession>
<dbReference type="AlphaFoldDB" id="A0AAN7QF32"/>
<evidence type="ECO:0000256" key="2">
    <source>
        <dbReference type="ARBA" id="ARBA00022553"/>
    </source>
</evidence>
<dbReference type="EMBL" id="JAXIOK010000007">
    <property type="protein sequence ID" value="KAK4765901.1"/>
    <property type="molecule type" value="Genomic_DNA"/>
</dbReference>
<dbReference type="Gene3D" id="3.80.10.10">
    <property type="entry name" value="Ribonuclease Inhibitor"/>
    <property type="match status" value="1"/>
</dbReference>
<reference evidence="14 15" key="1">
    <citation type="journal article" date="2023" name="Hortic Res">
        <title>Pangenome of water caltrop reveals structural variations and asymmetric subgenome divergence after allopolyploidization.</title>
        <authorList>
            <person name="Zhang X."/>
            <person name="Chen Y."/>
            <person name="Wang L."/>
            <person name="Yuan Y."/>
            <person name="Fang M."/>
            <person name="Shi L."/>
            <person name="Lu R."/>
            <person name="Comes H.P."/>
            <person name="Ma Y."/>
            <person name="Chen Y."/>
            <person name="Huang G."/>
            <person name="Zhou Y."/>
            <person name="Zheng Z."/>
            <person name="Qiu Y."/>
        </authorList>
    </citation>
    <scope>NUCLEOTIDE SEQUENCE [LARGE SCALE GENOMIC DNA]</scope>
    <source>
        <tissue evidence="14">Roots</tissue>
    </source>
</reference>
<evidence type="ECO:0000313" key="14">
    <source>
        <dbReference type="EMBL" id="KAK4765901.1"/>
    </source>
</evidence>
<dbReference type="PANTHER" id="PTHR48010">
    <property type="entry name" value="OS05G0588300 PROTEIN"/>
    <property type="match status" value="1"/>
</dbReference>
<protein>
    <recommendedName>
        <fullName evidence="13">Protein kinase domain-containing protein</fullName>
    </recommendedName>
</protein>
<evidence type="ECO:0000259" key="13">
    <source>
        <dbReference type="PROSITE" id="PS50011"/>
    </source>
</evidence>
<dbReference type="InterPro" id="IPR011009">
    <property type="entry name" value="Kinase-like_dom_sf"/>
</dbReference>
<evidence type="ECO:0000256" key="10">
    <source>
        <dbReference type="ARBA" id="ARBA00023136"/>
    </source>
</evidence>
<dbReference type="InterPro" id="IPR013210">
    <property type="entry name" value="LRR_N_plant-typ"/>
</dbReference>
<keyword evidence="5" id="KW-0732">Signal</keyword>
<evidence type="ECO:0000256" key="11">
    <source>
        <dbReference type="PROSITE-ProRule" id="PRU10141"/>
    </source>
</evidence>
<gene>
    <name evidence="14" type="ORF">SAY87_007543</name>
</gene>